<reference evidence="3" key="1">
    <citation type="submission" date="2021-01" db="EMBL/GenBank/DDBJ databases">
        <authorList>
            <person name="Zahm M."/>
            <person name="Roques C."/>
            <person name="Cabau C."/>
            <person name="Klopp C."/>
            <person name="Donnadieu C."/>
            <person name="Jouanno E."/>
            <person name="Lampietro C."/>
            <person name="Louis A."/>
            <person name="Herpin A."/>
            <person name="Echchiki A."/>
            <person name="Berthelot C."/>
            <person name="Parey E."/>
            <person name="Roest-Crollius H."/>
            <person name="Braasch I."/>
            <person name="Postlethwait J."/>
            <person name="Bobe J."/>
            <person name="Montfort J."/>
            <person name="Bouchez O."/>
            <person name="Begum T."/>
            <person name="Mejri S."/>
            <person name="Adams A."/>
            <person name="Chen W.-J."/>
            <person name="Guiguen Y."/>
        </authorList>
    </citation>
    <scope>NUCLEOTIDE SEQUENCE</scope>
    <source>
        <tissue evidence="3">Blood</tissue>
    </source>
</reference>
<accession>A0A8T3E658</accession>
<evidence type="ECO:0000256" key="1">
    <source>
        <dbReference type="ARBA" id="ARBA00006484"/>
    </source>
</evidence>
<dbReference type="GO" id="GO:0016491">
    <property type="term" value="F:oxidoreductase activity"/>
    <property type="evidence" value="ECO:0007669"/>
    <property type="project" value="UniProtKB-KW"/>
</dbReference>
<dbReference type="Proteomes" id="UP000829720">
    <property type="component" value="Unassembled WGS sequence"/>
</dbReference>
<sequence>MVYLLLPFQQQGAATTVYCAVAPELEGLGGMYFNNCFRCQPSQEAQSEATAASLWELSERLVRERVGVQAL</sequence>
<gene>
    <name evidence="3" type="ORF">AGOR_G00003230</name>
</gene>
<dbReference type="AlphaFoldDB" id="A0A8T3E658"/>
<proteinExistence type="inferred from homology"/>
<evidence type="ECO:0000313" key="3">
    <source>
        <dbReference type="EMBL" id="KAI1904200.1"/>
    </source>
</evidence>
<comment type="caution">
    <text evidence="3">The sequence shown here is derived from an EMBL/GenBank/DDBJ whole genome shotgun (WGS) entry which is preliminary data.</text>
</comment>
<evidence type="ECO:0008006" key="5">
    <source>
        <dbReference type="Google" id="ProtNLM"/>
    </source>
</evidence>
<organism evidence="3 4">
    <name type="scientific">Albula goreensis</name>
    <dbReference type="NCBI Taxonomy" id="1534307"/>
    <lineage>
        <taxon>Eukaryota</taxon>
        <taxon>Metazoa</taxon>
        <taxon>Chordata</taxon>
        <taxon>Craniata</taxon>
        <taxon>Vertebrata</taxon>
        <taxon>Euteleostomi</taxon>
        <taxon>Actinopterygii</taxon>
        <taxon>Neopterygii</taxon>
        <taxon>Teleostei</taxon>
        <taxon>Albuliformes</taxon>
        <taxon>Albulidae</taxon>
        <taxon>Albula</taxon>
    </lineage>
</organism>
<evidence type="ECO:0000256" key="2">
    <source>
        <dbReference type="ARBA" id="ARBA00023002"/>
    </source>
</evidence>
<keyword evidence="2" id="KW-0560">Oxidoreductase</keyword>
<dbReference type="OrthoDB" id="9989144at2759"/>
<protein>
    <recommendedName>
        <fullName evidence="5">WW domain containing oxidoreductase</fullName>
    </recommendedName>
</protein>
<dbReference type="PANTHER" id="PTHR43157">
    <property type="entry name" value="PHOSPHATIDYLINOSITOL-GLYCAN BIOSYNTHESIS CLASS F PROTEIN-RELATED"/>
    <property type="match status" value="1"/>
</dbReference>
<dbReference type="PANTHER" id="PTHR43157:SF31">
    <property type="entry name" value="PHOSPHATIDYLINOSITOL-GLYCAN BIOSYNTHESIS CLASS F PROTEIN"/>
    <property type="match status" value="1"/>
</dbReference>
<dbReference type="Gene3D" id="3.40.50.720">
    <property type="entry name" value="NAD(P)-binding Rossmann-like Domain"/>
    <property type="match status" value="1"/>
</dbReference>
<name>A0A8T3E658_9TELE</name>
<dbReference type="EMBL" id="JAERUA010000001">
    <property type="protein sequence ID" value="KAI1904200.1"/>
    <property type="molecule type" value="Genomic_DNA"/>
</dbReference>
<evidence type="ECO:0000313" key="4">
    <source>
        <dbReference type="Proteomes" id="UP000829720"/>
    </source>
</evidence>
<comment type="similarity">
    <text evidence="1">Belongs to the short-chain dehydrogenases/reductases (SDR) family.</text>
</comment>
<keyword evidence="4" id="KW-1185">Reference proteome</keyword>